<organism evidence="2 3">
    <name type="scientific">Sedimentitalea nanhaiensis</name>
    <dbReference type="NCBI Taxonomy" id="999627"/>
    <lineage>
        <taxon>Bacteria</taxon>
        <taxon>Pseudomonadati</taxon>
        <taxon>Pseudomonadota</taxon>
        <taxon>Alphaproteobacteria</taxon>
        <taxon>Rhodobacterales</taxon>
        <taxon>Paracoccaceae</taxon>
        <taxon>Sedimentitalea</taxon>
    </lineage>
</organism>
<proteinExistence type="predicted"/>
<dbReference type="PANTHER" id="PTHR43792">
    <property type="entry name" value="GNAT FAMILY, PUTATIVE (AFU_ORTHOLOGUE AFUA_3G00765)-RELATED-RELATED"/>
    <property type="match status" value="1"/>
</dbReference>
<dbReference type="eggNOG" id="COG1670">
    <property type="taxonomic scope" value="Bacteria"/>
</dbReference>
<keyword evidence="2" id="KW-0808">Transferase</keyword>
<dbReference type="Gene3D" id="3.40.630.30">
    <property type="match status" value="1"/>
</dbReference>
<dbReference type="InterPro" id="IPR016181">
    <property type="entry name" value="Acyl_CoA_acyltransferase"/>
</dbReference>
<accession>A0A1I6Y1T0</accession>
<name>A0A1I6Y1T0_9RHOB</name>
<dbReference type="Pfam" id="PF13302">
    <property type="entry name" value="Acetyltransf_3"/>
    <property type="match status" value="1"/>
</dbReference>
<dbReference type="SUPFAM" id="SSF55729">
    <property type="entry name" value="Acyl-CoA N-acyltransferases (Nat)"/>
    <property type="match status" value="1"/>
</dbReference>
<dbReference type="AlphaFoldDB" id="A0A1I6Y1T0"/>
<dbReference type="RefSeq" id="WP_027260481.1">
    <property type="nucleotide sequence ID" value="NZ_FPAW01000002.1"/>
</dbReference>
<reference evidence="2 3" key="1">
    <citation type="submission" date="2016-10" db="EMBL/GenBank/DDBJ databases">
        <authorList>
            <person name="de Groot N.N."/>
        </authorList>
    </citation>
    <scope>NUCLEOTIDE SEQUENCE [LARGE SCALE GENOMIC DNA]</scope>
    <source>
        <strain evidence="2 3">CGMCC 1.10959</strain>
    </source>
</reference>
<dbReference type="PANTHER" id="PTHR43792:SF1">
    <property type="entry name" value="N-ACETYLTRANSFERASE DOMAIN-CONTAINING PROTEIN"/>
    <property type="match status" value="1"/>
</dbReference>
<dbReference type="GO" id="GO:0016747">
    <property type="term" value="F:acyltransferase activity, transferring groups other than amino-acyl groups"/>
    <property type="evidence" value="ECO:0007669"/>
    <property type="project" value="InterPro"/>
</dbReference>
<dbReference type="Proteomes" id="UP000182466">
    <property type="component" value="Unassembled WGS sequence"/>
</dbReference>
<dbReference type="OrthoDB" id="6293260at2"/>
<dbReference type="EMBL" id="FPAW01000002">
    <property type="protein sequence ID" value="SFT44575.1"/>
    <property type="molecule type" value="Genomic_DNA"/>
</dbReference>
<dbReference type="InterPro" id="IPR000182">
    <property type="entry name" value="GNAT_dom"/>
</dbReference>
<feature type="domain" description="N-acetyltransferase" evidence="1">
    <location>
        <begin position="13"/>
        <end position="154"/>
    </location>
</feature>
<evidence type="ECO:0000313" key="2">
    <source>
        <dbReference type="EMBL" id="SFT44575.1"/>
    </source>
</evidence>
<evidence type="ECO:0000313" key="3">
    <source>
        <dbReference type="Proteomes" id="UP000182466"/>
    </source>
</evidence>
<dbReference type="STRING" id="999627.SAMN05216236_10235"/>
<keyword evidence="3" id="KW-1185">Reference proteome</keyword>
<dbReference type="InterPro" id="IPR051531">
    <property type="entry name" value="N-acetyltransferase"/>
</dbReference>
<gene>
    <name evidence="2" type="ORF">SAMN05216236_10235</name>
</gene>
<evidence type="ECO:0000259" key="1">
    <source>
        <dbReference type="Pfam" id="PF13302"/>
    </source>
</evidence>
<sequence>MTRAIPNINTAHLTLRAMRPEDFDRFAEIWATPEVVRHIGGQPWSRGRAWESFLRNAGHWQITGFGQWAVVEQRTRRVIGQTGFFFGARALGEDFDPFPEAGWILAPETEGAGLGLEAAEAAHDWFDRVIPGPLVAKISPRNTPSLKLAAELGYAEMRQTEIGGESVMLLRRNGPPRIK</sequence>
<protein>
    <submittedName>
        <fullName evidence="2">Protein N-acetyltransferase, RimJ/RimL family</fullName>
    </submittedName>
</protein>